<dbReference type="Proteomes" id="UP001363151">
    <property type="component" value="Unassembled WGS sequence"/>
</dbReference>
<evidence type="ECO:0000313" key="1">
    <source>
        <dbReference type="EMBL" id="KAK7234992.1"/>
    </source>
</evidence>
<proteinExistence type="predicted"/>
<evidence type="ECO:0000313" key="2">
    <source>
        <dbReference type="Proteomes" id="UP001363151"/>
    </source>
</evidence>
<reference evidence="1 2" key="1">
    <citation type="submission" date="2024-03" db="EMBL/GenBank/DDBJ databases">
        <title>Aureococcus anophagefferens CCMP1851 and Kratosvirus quantuckense: Draft genome of a second virus-susceptible host strain in the model system.</title>
        <authorList>
            <person name="Chase E."/>
            <person name="Truchon A.R."/>
            <person name="Schepens W."/>
            <person name="Wilhelm S.W."/>
        </authorList>
    </citation>
    <scope>NUCLEOTIDE SEQUENCE [LARGE SCALE GENOMIC DNA]</scope>
    <source>
        <strain evidence="1 2">CCMP1851</strain>
    </source>
</reference>
<dbReference type="KEGG" id="aaf:AURANDRAFT_66711"/>
<keyword evidence="2" id="KW-1185">Reference proteome</keyword>
<comment type="caution">
    <text evidence="1">The sequence shown here is derived from an EMBL/GenBank/DDBJ whole genome shotgun (WGS) entry which is preliminary data.</text>
</comment>
<accession>A0ABR1FPE6</accession>
<organism evidence="1 2">
    <name type="scientific">Aureococcus anophagefferens</name>
    <name type="common">Harmful bloom alga</name>
    <dbReference type="NCBI Taxonomy" id="44056"/>
    <lineage>
        <taxon>Eukaryota</taxon>
        <taxon>Sar</taxon>
        <taxon>Stramenopiles</taxon>
        <taxon>Ochrophyta</taxon>
        <taxon>Pelagophyceae</taxon>
        <taxon>Pelagomonadales</taxon>
        <taxon>Pelagomonadaceae</taxon>
        <taxon>Aureococcus</taxon>
    </lineage>
</organism>
<name>A0ABR1FPE6_AURAN</name>
<gene>
    <name evidence="1" type="ORF">SO694_00141040</name>
</gene>
<protein>
    <submittedName>
        <fullName evidence="1">Uncharacterized protein</fullName>
    </submittedName>
</protein>
<dbReference type="EMBL" id="JBBJCI010000299">
    <property type="protein sequence ID" value="KAK7234992.1"/>
    <property type="molecule type" value="Genomic_DNA"/>
</dbReference>
<sequence>MAWLYHKIFDTHKELTRDAALKKLPKVSLEKLVESKSLRAGDVLLVRSDAEVPGSDLHCHPQVSRGVAASCRVPCNKKVTLNGWTEIHVVLGGSVACELHARHVGNLDEAAAKEFAARLRSKTKRSPRGSSSSRRLVHHGRGDERAVLSAGAGGLSLRALHSAWQHWLDDESTVVALRRLVAPDDRYRHYLEEAFDACGSAMLAYLESAAGVGTSGVVLLSWQEAVRCDHVGGVASQALKAVAAGFDAPLPYTKTPAKEAFFRYDVNDRGELDVDTVVAALKSIPAVHLKSADLRGDVDRFSDEDTLDILQFQSLVDFILDLPPAPHLDRDAYGALSAGFCVGLLRAMAAVEPLDDDDAPAPDTLPTTASFGEDDPPLPWRDGFGLEPLIRVDVAPAS</sequence>